<dbReference type="SUPFAM" id="SSF54909">
    <property type="entry name" value="Dimeric alpha+beta barrel"/>
    <property type="match status" value="1"/>
</dbReference>
<evidence type="ECO:0000313" key="2">
    <source>
        <dbReference type="EMBL" id="SHO48023.1"/>
    </source>
</evidence>
<keyword evidence="3" id="KW-1185">Reference proteome</keyword>
<dbReference type="AlphaFoldDB" id="A0A2H1EJH2"/>
<dbReference type="Gene3D" id="3.30.70.100">
    <property type="match status" value="1"/>
</dbReference>
<dbReference type="EMBL" id="FRFC01000009">
    <property type="protein sequence ID" value="SHO48023.1"/>
    <property type="molecule type" value="Genomic_DNA"/>
</dbReference>
<dbReference type="InterPro" id="IPR007138">
    <property type="entry name" value="ABM_dom"/>
</dbReference>
<dbReference type="Pfam" id="PF03992">
    <property type="entry name" value="ABM"/>
    <property type="match status" value="1"/>
</dbReference>
<evidence type="ECO:0000313" key="3">
    <source>
        <dbReference type="Proteomes" id="UP000232412"/>
    </source>
</evidence>
<proteinExistence type="predicted"/>
<organism evidence="2 3">
    <name type="scientific">Nitrosotalea sinensis</name>
    <dbReference type="NCBI Taxonomy" id="1499975"/>
    <lineage>
        <taxon>Archaea</taxon>
        <taxon>Nitrososphaerota</taxon>
        <taxon>Nitrososphaeria</taxon>
        <taxon>Nitrosotaleales</taxon>
        <taxon>Nitrosotaleaceae</taxon>
        <taxon>Nitrosotalea</taxon>
    </lineage>
</organism>
<dbReference type="InterPro" id="IPR011008">
    <property type="entry name" value="Dimeric_a/b-barrel"/>
</dbReference>
<dbReference type="Proteomes" id="UP000232412">
    <property type="component" value="Unassembled WGS sequence"/>
</dbReference>
<name>A0A2H1EJH2_9ARCH</name>
<sequence length="119" mass="13770">MEPVVVLVKYKIKKKKLDKAKTAISEYVDAVKKHEPRTAEYKVFQYEDDSTVFVHMMSFMDKDAKKTHEKSEHLKKLKKILVPISKGKAEYTNMVELKPIKSNENIEATHTPASHEPVK</sequence>
<accession>A0A2H1EJH2</accession>
<protein>
    <recommendedName>
        <fullName evidence="1">ABM domain-containing protein</fullName>
    </recommendedName>
</protein>
<reference evidence="3" key="1">
    <citation type="submission" date="2016-12" db="EMBL/GenBank/DDBJ databases">
        <authorList>
            <person name="Herbold C."/>
        </authorList>
    </citation>
    <scope>NUCLEOTIDE SEQUENCE [LARGE SCALE GENOMIC DNA]</scope>
</reference>
<feature type="domain" description="ABM" evidence="1">
    <location>
        <begin position="3"/>
        <end position="77"/>
    </location>
</feature>
<gene>
    <name evidence="2" type="ORF">NSIN_80061</name>
</gene>
<evidence type="ECO:0000259" key="1">
    <source>
        <dbReference type="Pfam" id="PF03992"/>
    </source>
</evidence>